<evidence type="ECO:0000313" key="3">
    <source>
        <dbReference type="EMBL" id="KAK9822650.1"/>
    </source>
</evidence>
<dbReference type="EMBL" id="JALJOU010000085">
    <property type="protein sequence ID" value="KAK9822650.1"/>
    <property type="molecule type" value="Genomic_DNA"/>
</dbReference>
<dbReference type="InterPro" id="IPR055429">
    <property type="entry name" value="TRAPPC13_M"/>
</dbReference>
<evidence type="ECO:0000259" key="2">
    <source>
        <dbReference type="Pfam" id="PF23647"/>
    </source>
</evidence>
<feature type="domain" description="Trafficking protein particle complex subunit 13 middle" evidence="2">
    <location>
        <begin position="174"/>
        <end position="287"/>
    </location>
</feature>
<dbReference type="GO" id="GO:1990072">
    <property type="term" value="C:TRAPPIII protein complex"/>
    <property type="evidence" value="ECO:0007669"/>
    <property type="project" value="TreeGrafter"/>
</dbReference>
<dbReference type="Pfam" id="PF23647">
    <property type="entry name" value="TRAPPC13_M"/>
    <property type="match status" value="1"/>
</dbReference>
<keyword evidence="4" id="KW-1185">Reference proteome</keyword>
<comment type="caution">
    <text evidence="3">The sequence shown here is derived from an EMBL/GenBank/DDBJ whole genome shotgun (WGS) entry which is preliminary data.</text>
</comment>
<sequence length="410" mass="43677">MRLCKPSLQVDTQTRLDLSLDLLSDADAVKAIASGFLPERPSDRSNLGSSLDAFGVDGLLELPVAFGTIYLGETFCSYISLGKYSAENTVKVTIKAELQTERQTTTLYDNSAAPLACLAPGQRHDFIIRHDVKEVGQHTLVCTSSYTRGEGAAGEAPAPQFLPQYFKFLAHNPLSVRTKTRAVGSECFLEACVENAAKAPLVLDYVRFDPTPVAVLAAPVLRGSLPAEAHDEEPLGDYVQSLQVIDAGCAANFVYRLSSAGEGALGKLEIRWRSQLGDSGRLQTQQILAAPSLSRDASLAAVSLPASVPVEQPFPVRLRVQSRVDAPLRWLHLCAPAPGAASPPGGPHAPVVLQGMGQRALAEMMPQGTQDVEVTLVALRRGVQALPALQLTDDVPGRLLDTLAGSVLVV</sequence>
<dbReference type="AlphaFoldDB" id="A0AAW1QN58"/>
<protein>
    <recommendedName>
        <fullName evidence="5">Trafficking protein particle complex subunit 13</fullName>
    </recommendedName>
</protein>
<organism evidence="3 4">
    <name type="scientific">Elliptochloris bilobata</name>
    <dbReference type="NCBI Taxonomy" id="381761"/>
    <lineage>
        <taxon>Eukaryota</taxon>
        <taxon>Viridiplantae</taxon>
        <taxon>Chlorophyta</taxon>
        <taxon>core chlorophytes</taxon>
        <taxon>Trebouxiophyceae</taxon>
        <taxon>Trebouxiophyceae incertae sedis</taxon>
        <taxon>Elliptochloris clade</taxon>
        <taxon>Elliptochloris</taxon>
    </lineage>
</organism>
<dbReference type="Pfam" id="PF06159">
    <property type="entry name" value="TRAPPC13_N"/>
    <property type="match status" value="1"/>
</dbReference>
<proteinExistence type="predicted"/>
<dbReference type="InterPro" id="IPR055427">
    <property type="entry name" value="TRAPPC13_N"/>
</dbReference>
<evidence type="ECO:0008006" key="5">
    <source>
        <dbReference type="Google" id="ProtNLM"/>
    </source>
</evidence>
<feature type="domain" description="Trafficking protein particle complex subunit 13 N-terminal" evidence="1">
    <location>
        <begin position="1"/>
        <end position="169"/>
    </location>
</feature>
<dbReference type="InterPro" id="IPR010378">
    <property type="entry name" value="TRAPPC13"/>
</dbReference>
<reference evidence="3 4" key="1">
    <citation type="journal article" date="2024" name="Nat. Commun.">
        <title>Phylogenomics reveals the evolutionary origins of lichenization in chlorophyte algae.</title>
        <authorList>
            <person name="Puginier C."/>
            <person name="Libourel C."/>
            <person name="Otte J."/>
            <person name="Skaloud P."/>
            <person name="Haon M."/>
            <person name="Grisel S."/>
            <person name="Petersen M."/>
            <person name="Berrin J.G."/>
            <person name="Delaux P.M."/>
            <person name="Dal Grande F."/>
            <person name="Keller J."/>
        </authorList>
    </citation>
    <scope>NUCLEOTIDE SEQUENCE [LARGE SCALE GENOMIC DNA]</scope>
    <source>
        <strain evidence="3 4">SAG 245.80</strain>
    </source>
</reference>
<name>A0AAW1QN58_9CHLO</name>
<dbReference type="PANTHER" id="PTHR13134">
    <property type="entry name" value="TRAFFICKING PROTEIN PARTICLE COMPLEX SUBUNIT 13"/>
    <property type="match status" value="1"/>
</dbReference>
<evidence type="ECO:0000313" key="4">
    <source>
        <dbReference type="Proteomes" id="UP001445335"/>
    </source>
</evidence>
<gene>
    <name evidence="3" type="ORF">WJX81_003565</name>
</gene>
<evidence type="ECO:0000259" key="1">
    <source>
        <dbReference type="Pfam" id="PF06159"/>
    </source>
</evidence>
<accession>A0AAW1QN58</accession>
<dbReference type="Proteomes" id="UP001445335">
    <property type="component" value="Unassembled WGS sequence"/>
</dbReference>
<dbReference type="PANTHER" id="PTHR13134:SF3">
    <property type="entry name" value="TRAFFICKING PROTEIN PARTICLE COMPLEX SUBUNIT 13"/>
    <property type="match status" value="1"/>
</dbReference>